<sequence length="89" mass="8664">MIAPSPVPSLVTIPAAAAAAAAVAGGDTSGAGDGVVVASAPAVVAATQSAPDAPGRPEATRCWWMTMAPSSVEEDAERAPGSGRHRATR</sequence>
<evidence type="ECO:0000313" key="2">
    <source>
        <dbReference type="EMBL" id="MBW47855.1"/>
    </source>
</evidence>
<name>A0A2M4B475_9DIPT</name>
<accession>A0A2M4B475</accession>
<reference evidence="2" key="1">
    <citation type="submission" date="2018-01" db="EMBL/GenBank/DDBJ databases">
        <title>An insight into the sialome of Amazonian anophelines.</title>
        <authorList>
            <person name="Ribeiro J.M."/>
            <person name="Scarpassa V."/>
            <person name="Calvo E."/>
        </authorList>
    </citation>
    <scope>NUCLEOTIDE SEQUENCE</scope>
    <source>
        <tissue evidence="2">Salivary glands</tissue>
    </source>
</reference>
<evidence type="ECO:0000256" key="1">
    <source>
        <dbReference type="SAM" id="MobiDB-lite"/>
    </source>
</evidence>
<dbReference type="AlphaFoldDB" id="A0A2M4B475"/>
<dbReference type="EMBL" id="GGFK01014534">
    <property type="protein sequence ID" value="MBW47855.1"/>
    <property type="molecule type" value="Transcribed_RNA"/>
</dbReference>
<proteinExistence type="predicted"/>
<protein>
    <submittedName>
        <fullName evidence="2">Putative secreted protein</fullName>
    </submittedName>
</protein>
<feature type="region of interest" description="Disordered" evidence="1">
    <location>
        <begin position="70"/>
        <end position="89"/>
    </location>
</feature>
<organism evidence="2">
    <name type="scientific">Anopheles triannulatus</name>
    <dbReference type="NCBI Taxonomy" id="58253"/>
    <lineage>
        <taxon>Eukaryota</taxon>
        <taxon>Metazoa</taxon>
        <taxon>Ecdysozoa</taxon>
        <taxon>Arthropoda</taxon>
        <taxon>Hexapoda</taxon>
        <taxon>Insecta</taxon>
        <taxon>Pterygota</taxon>
        <taxon>Neoptera</taxon>
        <taxon>Endopterygota</taxon>
        <taxon>Diptera</taxon>
        <taxon>Nematocera</taxon>
        <taxon>Culicoidea</taxon>
        <taxon>Culicidae</taxon>
        <taxon>Anophelinae</taxon>
        <taxon>Anopheles</taxon>
    </lineage>
</organism>